<sequence length="578" mass="61317">MVITGPTIQSARTGQRWVGDASGIRIFNADNEVRTQLSPDGSAFKGEVEADTLVVNGGSELRSTENKLAQGAKLTLEAGVTDPTAPPTVQPYWDSLEFEISRPYTNVDGLVGLAYDGTHYWSAHKDDHGTGGRMARIFAVRIDPQTGVGEYVGGQLPTGKPRVAPWSSEVFGVTCIGSELFWLGRSYYDGVVWVTDLAGEFKRAFAYPELGYSATNPLKYKPGIGNNGTDVIIAQCADDGTLVTRTYNKTTGVRTIVRDMSPVGFNSDVLGVYVGAADWGGGTFITVAGSTRKLLTYSSAGVYDASKTFPMPDGSQDTGVVFQGGKFRTLNASGVIHEYADNNTGDASGDWWATYRWSVDADDDGFNDYTSRIGPVKKFTWPLRAKLRFMGAPLPDGVGYITPSIAKKATSPVRTDFRTPIFSVHAGESIALISILPTNWQSGAAPGDSNDFPDAEPSTLVSASSTFQVNGDGSGHWGPLTFNADGTMTGVPMQATGSTTIGVSAAAGNTANVTVTLPWGAFTTPPRIFLTKQGDTLAKYNPYAKSITTTSFTLGLYSGDSSSTTNSVSVAWHAIGGV</sequence>
<accession>A0A2H1KZW5</accession>
<protein>
    <submittedName>
        <fullName evidence="1">Uncharacterized protein</fullName>
    </submittedName>
</protein>
<evidence type="ECO:0000313" key="1">
    <source>
        <dbReference type="EMBL" id="SMY05104.1"/>
    </source>
</evidence>
<dbReference type="Proteomes" id="UP000234433">
    <property type="component" value="Unassembled WGS sequence"/>
</dbReference>
<dbReference type="EMBL" id="FXZD01000020">
    <property type="protein sequence ID" value="SMY05104.1"/>
    <property type="molecule type" value="Genomic_DNA"/>
</dbReference>
<gene>
    <name evidence="1" type="ORF">BANT918_03264</name>
</gene>
<name>A0A2H1KZW5_9MICO</name>
<reference evidence="1 2" key="1">
    <citation type="submission" date="2017-03" db="EMBL/GenBank/DDBJ databases">
        <authorList>
            <person name="Afonso C.L."/>
            <person name="Miller P.J."/>
            <person name="Scott M.A."/>
            <person name="Spackman E."/>
            <person name="Goraichik I."/>
            <person name="Dimitrov K.M."/>
            <person name="Suarez D.L."/>
            <person name="Swayne D.E."/>
        </authorList>
    </citation>
    <scope>NUCLEOTIDE SEQUENCE [LARGE SCALE GENOMIC DNA]</scope>
    <source>
        <strain evidence="1 2">CNRZ 918</strain>
    </source>
</reference>
<organism evidence="1 2">
    <name type="scientific">Brevibacterium antiquum CNRZ 918</name>
    <dbReference type="NCBI Taxonomy" id="1255637"/>
    <lineage>
        <taxon>Bacteria</taxon>
        <taxon>Bacillati</taxon>
        <taxon>Actinomycetota</taxon>
        <taxon>Actinomycetes</taxon>
        <taxon>Micrococcales</taxon>
        <taxon>Brevibacteriaceae</taxon>
        <taxon>Brevibacterium</taxon>
    </lineage>
</organism>
<dbReference type="AlphaFoldDB" id="A0A2H1KZW5"/>
<evidence type="ECO:0000313" key="2">
    <source>
        <dbReference type="Proteomes" id="UP000234433"/>
    </source>
</evidence>
<proteinExistence type="predicted"/>